<dbReference type="InterPro" id="IPR037401">
    <property type="entry name" value="SnoaL-like"/>
</dbReference>
<sequence length="124" mass="14398">MESIDQNQYRDVWEGYCAVWRPQSAVQRREQFSRVLSQQCIYRDPLTQCQGWDELSAYIEDFQRQFPGCYFVTAWFHTHHARAAVRWHMCGPDGSALSEGVSYVEFDGEGKLISMNGFFETGAP</sequence>
<dbReference type="Gene3D" id="3.10.450.50">
    <property type="match status" value="1"/>
</dbReference>
<dbReference type="Proteomes" id="UP000587991">
    <property type="component" value="Unassembled WGS sequence"/>
</dbReference>
<dbReference type="SUPFAM" id="SSF54427">
    <property type="entry name" value="NTF2-like"/>
    <property type="match status" value="1"/>
</dbReference>
<evidence type="ECO:0000313" key="3">
    <source>
        <dbReference type="Proteomes" id="UP000587991"/>
    </source>
</evidence>
<organism evidence="2 3">
    <name type="scientific">Leeia aquatica</name>
    <dbReference type="NCBI Taxonomy" id="2725557"/>
    <lineage>
        <taxon>Bacteria</taxon>
        <taxon>Pseudomonadati</taxon>
        <taxon>Pseudomonadota</taxon>
        <taxon>Betaproteobacteria</taxon>
        <taxon>Neisseriales</taxon>
        <taxon>Leeiaceae</taxon>
        <taxon>Leeia</taxon>
    </lineage>
</organism>
<evidence type="ECO:0000259" key="1">
    <source>
        <dbReference type="Pfam" id="PF12680"/>
    </source>
</evidence>
<dbReference type="Pfam" id="PF12680">
    <property type="entry name" value="SnoaL_2"/>
    <property type="match status" value="1"/>
</dbReference>
<dbReference type="InterPro" id="IPR032710">
    <property type="entry name" value="NTF2-like_dom_sf"/>
</dbReference>
<reference evidence="2 3" key="1">
    <citation type="submission" date="2020-04" db="EMBL/GenBank/DDBJ databases">
        <title>Draft genome of Leeia sp. IMCC25680.</title>
        <authorList>
            <person name="Song J."/>
            <person name="Cho J.-C."/>
        </authorList>
    </citation>
    <scope>NUCLEOTIDE SEQUENCE [LARGE SCALE GENOMIC DNA]</scope>
    <source>
        <strain evidence="2 3">IMCC25680</strain>
    </source>
</reference>
<feature type="domain" description="SnoaL-like" evidence="1">
    <location>
        <begin position="29"/>
        <end position="112"/>
    </location>
</feature>
<evidence type="ECO:0000313" key="2">
    <source>
        <dbReference type="EMBL" id="NLR74033.1"/>
    </source>
</evidence>
<dbReference type="EMBL" id="JABAIM010000001">
    <property type="protein sequence ID" value="NLR74033.1"/>
    <property type="molecule type" value="Genomic_DNA"/>
</dbReference>
<keyword evidence="3" id="KW-1185">Reference proteome</keyword>
<dbReference type="AlphaFoldDB" id="A0A847S2M1"/>
<protein>
    <submittedName>
        <fullName evidence="2">Nuclear transport factor 2 family protein</fullName>
    </submittedName>
</protein>
<dbReference type="RefSeq" id="WP_168875676.1">
    <property type="nucleotide sequence ID" value="NZ_JABAIM010000001.1"/>
</dbReference>
<proteinExistence type="predicted"/>
<comment type="caution">
    <text evidence="2">The sequence shown here is derived from an EMBL/GenBank/DDBJ whole genome shotgun (WGS) entry which is preliminary data.</text>
</comment>
<accession>A0A847S2M1</accession>
<name>A0A847S2M1_9NEIS</name>
<gene>
    <name evidence="2" type="ORF">HF682_02530</name>
</gene>